<dbReference type="AlphaFoldDB" id="A0A0T5ZXY2"/>
<dbReference type="Proteomes" id="UP000051297">
    <property type="component" value="Unassembled WGS sequence"/>
</dbReference>
<dbReference type="InterPro" id="IPR052339">
    <property type="entry name" value="Fe-S_Maturation_MIP18"/>
</dbReference>
<comment type="caution">
    <text evidence="2">The sequence shown here is derived from an EMBL/GenBank/DDBJ whole genome shotgun (WGS) entry which is preliminary data.</text>
</comment>
<dbReference type="Pfam" id="PF01883">
    <property type="entry name" value="FeS_assembly_P"/>
    <property type="match status" value="1"/>
</dbReference>
<protein>
    <recommendedName>
        <fullName evidence="1">MIP18 family-like domain-containing protein</fullName>
    </recommendedName>
</protein>
<dbReference type="Gene3D" id="3.30.300.130">
    <property type="entry name" value="Fe-S cluster assembly (FSCA)"/>
    <property type="match status" value="1"/>
</dbReference>
<sequence>MKNKILQALKKVDDAELGINVVDLGLIYRVTVNGGEARITMSPTTPFCPYLPKMIKDIEKAARGVPGVAKALVSVVWVPPWNMQMMSREARAQLGFI</sequence>
<evidence type="ECO:0000313" key="3">
    <source>
        <dbReference type="Proteomes" id="UP000051297"/>
    </source>
</evidence>
<accession>A0A0T5ZXY2</accession>
<proteinExistence type="predicted"/>
<dbReference type="PANTHER" id="PTHR42831:SF1">
    <property type="entry name" value="FE-S PROTEIN MATURATION AUXILIARY FACTOR YITW"/>
    <property type="match status" value="1"/>
</dbReference>
<evidence type="ECO:0000313" key="2">
    <source>
        <dbReference type="EMBL" id="KRT67648.1"/>
    </source>
</evidence>
<dbReference type="STRING" id="1576480.XU08_C0001G0055"/>
<dbReference type="InterPro" id="IPR034904">
    <property type="entry name" value="FSCA_dom_sf"/>
</dbReference>
<dbReference type="SUPFAM" id="SSF117916">
    <property type="entry name" value="Fe-S cluster assembly (FSCA) domain-like"/>
    <property type="match status" value="1"/>
</dbReference>
<organism evidence="2 3">
    <name type="scientific">candidate division WWE3 bacterium CSP1-7</name>
    <dbReference type="NCBI Taxonomy" id="1576480"/>
    <lineage>
        <taxon>Bacteria</taxon>
        <taxon>Katanobacteria</taxon>
    </lineage>
</organism>
<dbReference type="PATRIC" id="fig|1576480.3.peg.56"/>
<dbReference type="PANTHER" id="PTHR42831">
    <property type="entry name" value="FE-S PROTEIN MATURATION AUXILIARY FACTOR YITW"/>
    <property type="match status" value="1"/>
</dbReference>
<evidence type="ECO:0000259" key="1">
    <source>
        <dbReference type="Pfam" id="PF01883"/>
    </source>
</evidence>
<dbReference type="EMBL" id="LDXK01000001">
    <property type="protein sequence ID" value="KRT67648.1"/>
    <property type="molecule type" value="Genomic_DNA"/>
</dbReference>
<feature type="domain" description="MIP18 family-like" evidence="1">
    <location>
        <begin position="3"/>
        <end position="73"/>
    </location>
</feature>
<name>A0A0T5ZXY2_UNCKA</name>
<gene>
    <name evidence="2" type="ORF">XU08_C0001G0055</name>
</gene>
<dbReference type="InterPro" id="IPR002744">
    <property type="entry name" value="MIP18-like"/>
</dbReference>
<reference evidence="2 3" key="1">
    <citation type="submission" date="2015-05" db="EMBL/GenBank/DDBJ databases">
        <title>Critical biogeochemical functions in the subsurface are associated with bacteria from new phyla and little studied lineages.</title>
        <authorList>
            <person name="Hug L.A."/>
            <person name="Thomas B.C."/>
            <person name="Sharon I."/>
            <person name="Brown C.T."/>
            <person name="Sharma R."/>
            <person name="Hettich R.L."/>
            <person name="Wilkins M.J."/>
            <person name="Williams K.H."/>
            <person name="Singh A."/>
            <person name="Banfield J.F."/>
        </authorList>
    </citation>
    <scope>NUCLEOTIDE SEQUENCE [LARGE SCALE GENOMIC DNA]</scope>
    <source>
        <strain evidence="2">CSP1-7</strain>
    </source>
</reference>